<reference evidence="1" key="1">
    <citation type="submission" date="2021-02" db="EMBL/GenBank/DDBJ databases">
        <authorList>
            <consortium name="DOE Joint Genome Institute"/>
            <person name="Ahrendt S."/>
            <person name="Looney B.P."/>
            <person name="Miyauchi S."/>
            <person name="Morin E."/>
            <person name="Drula E."/>
            <person name="Courty P.E."/>
            <person name="Chicoki N."/>
            <person name="Fauchery L."/>
            <person name="Kohler A."/>
            <person name="Kuo A."/>
            <person name="Labutti K."/>
            <person name="Pangilinan J."/>
            <person name="Lipzen A."/>
            <person name="Riley R."/>
            <person name="Andreopoulos W."/>
            <person name="He G."/>
            <person name="Johnson J."/>
            <person name="Barry K.W."/>
            <person name="Grigoriev I.V."/>
            <person name="Nagy L."/>
            <person name="Hibbett D."/>
            <person name="Henrissat B."/>
            <person name="Matheny P.B."/>
            <person name="Labbe J."/>
            <person name="Martin F."/>
        </authorList>
    </citation>
    <scope>NUCLEOTIDE SEQUENCE</scope>
    <source>
        <strain evidence="1">EC-137</strain>
    </source>
</reference>
<dbReference type="EMBL" id="MU273465">
    <property type="protein sequence ID" value="KAI0037135.1"/>
    <property type="molecule type" value="Genomic_DNA"/>
</dbReference>
<accession>A0ACB8QZD4</accession>
<name>A0ACB8QZD4_9AGAM</name>
<keyword evidence="2" id="KW-1185">Reference proteome</keyword>
<evidence type="ECO:0000313" key="1">
    <source>
        <dbReference type="EMBL" id="KAI0037135.1"/>
    </source>
</evidence>
<protein>
    <submittedName>
        <fullName evidence="1">Uncharacterized protein</fullName>
    </submittedName>
</protein>
<organism evidence="1 2">
    <name type="scientific">Vararia minispora EC-137</name>
    <dbReference type="NCBI Taxonomy" id="1314806"/>
    <lineage>
        <taxon>Eukaryota</taxon>
        <taxon>Fungi</taxon>
        <taxon>Dikarya</taxon>
        <taxon>Basidiomycota</taxon>
        <taxon>Agaricomycotina</taxon>
        <taxon>Agaricomycetes</taxon>
        <taxon>Russulales</taxon>
        <taxon>Lachnocladiaceae</taxon>
        <taxon>Vararia</taxon>
    </lineage>
</organism>
<reference evidence="1" key="2">
    <citation type="journal article" date="2022" name="New Phytol.">
        <title>Evolutionary transition to the ectomycorrhizal habit in the genomes of a hyperdiverse lineage of mushroom-forming fungi.</title>
        <authorList>
            <person name="Looney B."/>
            <person name="Miyauchi S."/>
            <person name="Morin E."/>
            <person name="Drula E."/>
            <person name="Courty P.E."/>
            <person name="Kohler A."/>
            <person name="Kuo A."/>
            <person name="LaButti K."/>
            <person name="Pangilinan J."/>
            <person name="Lipzen A."/>
            <person name="Riley R."/>
            <person name="Andreopoulos W."/>
            <person name="He G."/>
            <person name="Johnson J."/>
            <person name="Nolan M."/>
            <person name="Tritt A."/>
            <person name="Barry K.W."/>
            <person name="Grigoriev I.V."/>
            <person name="Nagy L.G."/>
            <person name="Hibbett D."/>
            <person name="Henrissat B."/>
            <person name="Matheny P.B."/>
            <person name="Labbe J."/>
            <person name="Martin F.M."/>
        </authorList>
    </citation>
    <scope>NUCLEOTIDE SEQUENCE</scope>
    <source>
        <strain evidence="1">EC-137</strain>
    </source>
</reference>
<evidence type="ECO:0000313" key="2">
    <source>
        <dbReference type="Proteomes" id="UP000814128"/>
    </source>
</evidence>
<gene>
    <name evidence="1" type="ORF">K488DRAFT_81360</name>
</gene>
<comment type="caution">
    <text evidence="1">The sequence shown here is derived from an EMBL/GenBank/DDBJ whole genome shotgun (WGS) entry which is preliminary data.</text>
</comment>
<proteinExistence type="predicted"/>
<sequence>MTSSSVIACICGKVVFASALTTHYLFSSNHPTCASCQSGFRDEAVLAEHVKEHNQSKGTSLGWQSPEAGTSEPRSPSTSQDIAAPSPMPCKSAQPTVQALTASIDTLSTATHLASPAATSSTSTFPNPHDPHSGMLTSAAASPASAALPPQGPHVRYADMLMDSPASGRREIRLAHQSPAPLTPRSIHSEVLSMSSGWKPHPATHERTVPLSPPRPQDRMIPPSLPHRHIVSPPLARERIVPPSTTHATCWPSPAPTPMPTSAPEWRVSHIFCRACRRDPCHDAATTLCGHIFCHRCIASAALHIGRCPACEAPVMLTSVFRLHVF</sequence>
<dbReference type="Proteomes" id="UP000814128">
    <property type="component" value="Unassembled WGS sequence"/>
</dbReference>